<comment type="function">
    <text evidence="12">Electron carrier protein. The oxidized form of the cytochrome c heme group can accept an electron from the heme group of the cytochrome c1 subunit of cytochrome reductase. Cytochrome c then transfers this electron to the cytochrome oxidase complex, the final protein carrier in the mitochondrial electron-transport chain.</text>
</comment>
<proteinExistence type="inferred from homology"/>
<dbReference type="InterPro" id="IPR036909">
    <property type="entry name" value="Cyt_c-like_dom_sf"/>
</dbReference>
<feature type="domain" description="Cytochrome c" evidence="13">
    <location>
        <begin position="3"/>
        <end position="103"/>
    </location>
</feature>
<accession>A0AAV9X574</accession>
<evidence type="ECO:0000256" key="8">
    <source>
        <dbReference type="ARBA" id="ARBA00022982"/>
    </source>
</evidence>
<name>A0AAV9X574_9PEZI</name>
<dbReference type="Proteomes" id="UP001365542">
    <property type="component" value="Unassembled WGS sequence"/>
</dbReference>
<evidence type="ECO:0000256" key="7">
    <source>
        <dbReference type="ARBA" id="ARBA00022723"/>
    </source>
</evidence>
<evidence type="ECO:0000256" key="3">
    <source>
        <dbReference type="ARBA" id="ARBA00013530"/>
    </source>
</evidence>
<dbReference type="SUPFAM" id="SSF46626">
    <property type="entry name" value="Cytochrome c"/>
    <property type="match status" value="1"/>
</dbReference>
<comment type="PTM">
    <text evidence="12">Binds 1 heme group per subunit.</text>
</comment>
<dbReference type="PRINTS" id="PR00604">
    <property type="entry name" value="CYTCHRMECIAB"/>
</dbReference>
<dbReference type="EMBL" id="JAVHJO010000010">
    <property type="protein sequence ID" value="KAK6535474.1"/>
    <property type="molecule type" value="Genomic_DNA"/>
</dbReference>
<evidence type="ECO:0000256" key="10">
    <source>
        <dbReference type="PROSITE-ProRule" id="PRU00433"/>
    </source>
</evidence>
<gene>
    <name evidence="14" type="primary">CYC1</name>
    <name evidence="14" type="ORF">TWF694_001930</name>
</gene>
<dbReference type="InterPro" id="IPR009056">
    <property type="entry name" value="Cyt_c-like_dom"/>
</dbReference>
<dbReference type="GO" id="GO:0009055">
    <property type="term" value="F:electron transfer activity"/>
    <property type="evidence" value="ECO:0007669"/>
    <property type="project" value="InterPro"/>
</dbReference>
<evidence type="ECO:0000256" key="1">
    <source>
        <dbReference type="ARBA" id="ARBA00004569"/>
    </source>
</evidence>
<dbReference type="GO" id="GO:0020037">
    <property type="term" value="F:heme binding"/>
    <property type="evidence" value="ECO:0007669"/>
    <property type="project" value="InterPro"/>
</dbReference>
<evidence type="ECO:0000256" key="4">
    <source>
        <dbReference type="ARBA" id="ARBA00022448"/>
    </source>
</evidence>
<dbReference type="GO" id="GO:0046872">
    <property type="term" value="F:metal ion binding"/>
    <property type="evidence" value="ECO:0007669"/>
    <property type="project" value="UniProtKB-KW"/>
</dbReference>
<keyword evidence="9 10" id="KW-0408">Iron</keyword>
<dbReference type="Pfam" id="PF00034">
    <property type="entry name" value="Cytochrom_C"/>
    <property type="match status" value="1"/>
</dbReference>
<evidence type="ECO:0000256" key="5">
    <source>
        <dbReference type="ARBA" id="ARBA00022617"/>
    </source>
</evidence>
<dbReference type="FunFam" id="1.10.760.10:FF:000001">
    <property type="entry name" value="Cytochrome c iso-1"/>
    <property type="match status" value="1"/>
</dbReference>
<evidence type="ECO:0000313" key="15">
    <source>
        <dbReference type="Proteomes" id="UP001365542"/>
    </source>
</evidence>
<sequence>MPGDAAKGAKIFKTRCTQCHSVDAGKNGTGPSLHGLFGRHSGSVAGFNFSDANKKAGVEWNEAELDKYLTDPKKYMPGNKMAFAGLKKDKERADLIAYLKDATK</sequence>
<keyword evidence="12" id="KW-0496">Mitochondrion</keyword>
<keyword evidence="8 12" id="KW-0249">Electron transport</keyword>
<evidence type="ECO:0000256" key="12">
    <source>
        <dbReference type="RuleBase" id="RU004427"/>
    </source>
</evidence>
<keyword evidence="6 12" id="KW-0679">Respiratory chain</keyword>
<keyword evidence="7 10" id="KW-0479">Metal-binding</keyword>
<evidence type="ECO:0000259" key="13">
    <source>
        <dbReference type="PROSITE" id="PS51007"/>
    </source>
</evidence>
<comment type="similarity">
    <text evidence="2 11">Belongs to the cytochrome c family.</text>
</comment>
<evidence type="ECO:0000256" key="6">
    <source>
        <dbReference type="ARBA" id="ARBA00022660"/>
    </source>
</evidence>
<dbReference type="AlphaFoldDB" id="A0AAV9X574"/>
<evidence type="ECO:0000313" key="14">
    <source>
        <dbReference type="EMBL" id="KAK6535474.1"/>
    </source>
</evidence>
<comment type="caution">
    <text evidence="14">The sequence shown here is derived from an EMBL/GenBank/DDBJ whole genome shotgun (WGS) entry which is preliminary data.</text>
</comment>
<dbReference type="PANTHER" id="PTHR11961">
    <property type="entry name" value="CYTOCHROME C"/>
    <property type="match status" value="1"/>
</dbReference>
<keyword evidence="15" id="KW-1185">Reference proteome</keyword>
<evidence type="ECO:0000256" key="9">
    <source>
        <dbReference type="ARBA" id="ARBA00023004"/>
    </source>
</evidence>
<dbReference type="GO" id="GO:0005758">
    <property type="term" value="C:mitochondrial intermembrane space"/>
    <property type="evidence" value="ECO:0007669"/>
    <property type="project" value="UniProtKB-SubCell"/>
</dbReference>
<dbReference type="PROSITE" id="PS51007">
    <property type="entry name" value="CYTC"/>
    <property type="match status" value="1"/>
</dbReference>
<organism evidence="14 15">
    <name type="scientific">Orbilia ellipsospora</name>
    <dbReference type="NCBI Taxonomy" id="2528407"/>
    <lineage>
        <taxon>Eukaryota</taxon>
        <taxon>Fungi</taxon>
        <taxon>Dikarya</taxon>
        <taxon>Ascomycota</taxon>
        <taxon>Pezizomycotina</taxon>
        <taxon>Orbiliomycetes</taxon>
        <taxon>Orbiliales</taxon>
        <taxon>Orbiliaceae</taxon>
        <taxon>Orbilia</taxon>
    </lineage>
</organism>
<dbReference type="InterPro" id="IPR002327">
    <property type="entry name" value="Cyt_c_1A/1B"/>
</dbReference>
<comment type="subcellular location">
    <subcellularLocation>
        <location evidence="1">Mitochondrion intermembrane space</location>
    </subcellularLocation>
</comment>
<keyword evidence="4 12" id="KW-0813">Transport</keyword>
<reference evidence="14 15" key="1">
    <citation type="submission" date="2019-10" db="EMBL/GenBank/DDBJ databases">
        <authorList>
            <person name="Palmer J.M."/>
        </authorList>
    </citation>
    <scope>NUCLEOTIDE SEQUENCE [LARGE SCALE GENOMIC DNA]</scope>
    <source>
        <strain evidence="14 15">TWF694</strain>
    </source>
</reference>
<dbReference type="Gene3D" id="1.10.760.10">
    <property type="entry name" value="Cytochrome c-like domain"/>
    <property type="match status" value="1"/>
</dbReference>
<keyword evidence="5 10" id="KW-0349">Heme</keyword>
<evidence type="ECO:0000256" key="2">
    <source>
        <dbReference type="ARBA" id="ARBA00006488"/>
    </source>
</evidence>
<protein>
    <recommendedName>
        <fullName evidence="3">Cytochrome c</fullName>
    </recommendedName>
</protein>
<evidence type="ECO:0000256" key="11">
    <source>
        <dbReference type="RuleBase" id="RU004426"/>
    </source>
</evidence>